<organism evidence="11 12">
    <name type="scientific">Thermodesulfovibrio aggregans</name>
    <dbReference type="NCBI Taxonomy" id="86166"/>
    <lineage>
        <taxon>Bacteria</taxon>
        <taxon>Pseudomonadati</taxon>
        <taxon>Nitrospirota</taxon>
        <taxon>Thermodesulfovibrionia</taxon>
        <taxon>Thermodesulfovibrionales</taxon>
        <taxon>Thermodesulfovibrionaceae</taxon>
        <taxon>Thermodesulfovibrio</taxon>
    </lineage>
</organism>
<proteinExistence type="predicted"/>
<dbReference type="PANTHER" id="PTHR32071:SF119">
    <property type="entry name" value="SIGMA L-DEPENDENT TRANSCRIPTIONAL REGULATOR YPLP-RELATED"/>
    <property type="match status" value="1"/>
</dbReference>
<gene>
    <name evidence="11" type="ORF">C0186_01860</name>
</gene>
<feature type="domain" description="Response regulatory" evidence="10">
    <location>
        <begin position="3"/>
        <end position="117"/>
    </location>
</feature>
<dbReference type="Pfam" id="PF00072">
    <property type="entry name" value="Response_reg"/>
    <property type="match status" value="1"/>
</dbReference>
<dbReference type="PROSITE" id="PS50110">
    <property type="entry name" value="RESPONSE_REGULATORY"/>
    <property type="match status" value="1"/>
</dbReference>
<dbReference type="InterPro" id="IPR025944">
    <property type="entry name" value="Sigma_54_int_dom_CS"/>
</dbReference>
<sequence length="447" mass="51448">MTKILVVDDEKITLKNLEHILKKEGYEVTATQSGVEALKLIEKQPFDIILTDIKMEKVDGFEILRKCKTLYPDTEVIMITGYATVENAVEAMKEGAFYYISKPFKLEIIRKIVKEASEKVNLKKEVKQLREQLDFREKVNIITQNIKMLKLLEIARQISPTDCNVLITGESGTGKELFARYIHLNSLRKSGPFLAINCGAFTEELLSNELFGHEKGAFTGATTLKKGLIEMASSGTLFLDEITEMSPTMQAKFLRVIQEKEFLRLGGTQPISVDVRFIAATNRDIRDEVKKGKFREDLYYRLNVVNLEIPPLRERKDDIPLLVAYFLKKYSSIMKKEVFKISEEALNLLINYDYPGNIRELENIIERAVVICNSSQVEVEHLPDDLKELKIQVFVKKEGKFMTLEELEKEYIKWVLKEVGNKTVAAQILGIDRVSLWRKMKNYDLED</sequence>
<keyword evidence="3" id="KW-0067">ATP-binding</keyword>
<dbReference type="PROSITE" id="PS00688">
    <property type="entry name" value="SIGMA54_INTERACT_3"/>
    <property type="match status" value="1"/>
</dbReference>
<dbReference type="InterPro" id="IPR011006">
    <property type="entry name" value="CheY-like_superfamily"/>
</dbReference>
<dbReference type="InterPro" id="IPR002078">
    <property type="entry name" value="Sigma_54_int"/>
</dbReference>
<dbReference type="InterPro" id="IPR009057">
    <property type="entry name" value="Homeodomain-like_sf"/>
</dbReference>
<keyword evidence="8" id="KW-0175">Coiled coil</keyword>
<accession>A0A2J6WP55</accession>
<evidence type="ECO:0000256" key="3">
    <source>
        <dbReference type="ARBA" id="ARBA00022840"/>
    </source>
</evidence>
<dbReference type="Pfam" id="PF00158">
    <property type="entry name" value="Sigma54_activat"/>
    <property type="match status" value="1"/>
</dbReference>
<dbReference type="Pfam" id="PF02954">
    <property type="entry name" value="HTH_8"/>
    <property type="match status" value="1"/>
</dbReference>
<feature type="modified residue" description="4-aspartylphosphate" evidence="7">
    <location>
        <position position="52"/>
    </location>
</feature>
<name>A0A2J6WP55_9BACT</name>
<dbReference type="InterPro" id="IPR002197">
    <property type="entry name" value="HTH_Fis"/>
</dbReference>
<dbReference type="Proteomes" id="UP000242288">
    <property type="component" value="Unassembled WGS sequence"/>
</dbReference>
<dbReference type="GO" id="GO:0005524">
    <property type="term" value="F:ATP binding"/>
    <property type="evidence" value="ECO:0007669"/>
    <property type="project" value="UniProtKB-KW"/>
</dbReference>
<evidence type="ECO:0000256" key="4">
    <source>
        <dbReference type="ARBA" id="ARBA00023012"/>
    </source>
</evidence>
<dbReference type="InterPro" id="IPR058031">
    <property type="entry name" value="AAA_lid_NorR"/>
</dbReference>
<evidence type="ECO:0000256" key="2">
    <source>
        <dbReference type="ARBA" id="ARBA00022741"/>
    </source>
</evidence>
<dbReference type="FunFam" id="3.40.50.2300:FF:000018">
    <property type="entry name" value="DNA-binding transcriptional regulator NtrC"/>
    <property type="match status" value="1"/>
</dbReference>
<dbReference type="SUPFAM" id="SSF52172">
    <property type="entry name" value="CheY-like"/>
    <property type="match status" value="1"/>
</dbReference>
<evidence type="ECO:0000256" key="8">
    <source>
        <dbReference type="SAM" id="Coils"/>
    </source>
</evidence>
<keyword evidence="2" id="KW-0547">Nucleotide-binding</keyword>
<dbReference type="GO" id="GO:0043565">
    <property type="term" value="F:sequence-specific DNA binding"/>
    <property type="evidence" value="ECO:0007669"/>
    <property type="project" value="InterPro"/>
</dbReference>
<dbReference type="SUPFAM" id="SSF46689">
    <property type="entry name" value="Homeodomain-like"/>
    <property type="match status" value="1"/>
</dbReference>
<evidence type="ECO:0000256" key="7">
    <source>
        <dbReference type="PROSITE-ProRule" id="PRU00169"/>
    </source>
</evidence>
<dbReference type="InterPro" id="IPR027417">
    <property type="entry name" value="P-loop_NTPase"/>
</dbReference>
<dbReference type="Pfam" id="PF25601">
    <property type="entry name" value="AAA_lid_14"/>
    <property type="match status" value="1"/>
</dbReference>
<evidence type="ECO:0000313" key="11">
    <source>
        <dbReference type="EMBL" id="PMP72150.1"/>
    </source>
</evidence>
<dbReference type="InterPro" id="IPR003593">
    <property type="entry name" value="AAA+_ATPase"/>
</dbReference>
<dbReference type="PROSITE" id="PS00675">
    <property type="entry name" value="SIGMA54_INTERACT_1"/>
    <property type="match status" value="1"/>
</dbReference>
<keyword evidence="1 7" id="KW-0597">Phosphoprotein</keyword>
<reference evidence="11 12" key="1">
    <citation type="submission" date="2018-01" db="EMBL/GenBank/DDBJ databases">
        <title>Metagenomic assembled genomes from two thermal pools in the Uzon Caldera, Kamchatka, Russia.</title>
        <authorList>
            <person name="Wilkins L."/>
            <person name="Ettinger C."/>
        </authorList>
    </citation>
    <scope>NUCLEOTIDE SEQUENCE [LARGE SCALE GENOMIC DNA]</scope>
    <source>
        <strain evidence="11">ZAV-04</strain>
    </source>
</reference>
<protein>
    <submittedName>
        <fullName evidence="11">Fis family transcriptional regulator</fullName>
    </submittedName>
</protein>
<dbReference type="Gene3D" id="3.40.50.300">
    <property type="entry name" value="P-loop containing nucleotide triphosphate hydrolases"/>
    <property type="match status" value="1"/>
</dbReference>
<dbReference type="PROSITE" id="PS50045">
    <property type="entry name" value="SIGMA54_INTERACT_4"/>
    <property type="match status" value="1"/>
</dbReference>
<dbReference type="SUPFAM" id="SSF52540">
    <property type="entry name" value="P-loop containing nucleoside triphosphate hydrolases"/>
    <property type="match status" value="1"/>
</dbReference>
<keyword evidence="4" id="KW-0902">Two-component regulatory system</keyword>
<dbReference type="FunFam" id="3.40.50.300:FF:000006">
    <property type="entry name" value="DNA-binding transcriptional regulator NtrC"/>
    <property type="match status" value="1"/>
</dbReference>
<evidence type="ECO:0000259" key="9">
    <source>
        <dbReference type="PROSITE" id="PS50045"/>
    </source>
</evidence>
<evidence type="ECO:0000256" key="1">
    <source>
        <dbReference type="ARBA" id="ARBA00022553"/>
    </source>
</evidence>
<dbReference type="InterPro" id="IPR001789">
    <property type="entry name" value="Sig_transdc_resp-reg_receiver"/>
</dbReference>
<evidence type="ECO:0000259" key="10">
    <source>
        <dbReference type="PROSITE" id="PS50110"/>
    </source>
</evidence>
<dbReference type="AlphaFoldDB" id="A0A2J6WP55"/>
<dbReference type="Gene3D" id="3.40.50.2300">
    <property type="match status" value="1"/>
</dbReference>
<evidence type="ECO:0000256" key="5">
    <source>
        <dbReference type="ARBA" id="ARBA00023015"/>
    </source>
</evidence>
<dbReference type="SMART" id="SM00382">
    <property type="entry name" value="AAA"/>
    <property type="match status" value="1"/>
</dbReference>
<dbReference type="PANTHER" id="PTHR32071">
    <property type="entry name" value="TRANSCRIPTIONAL REGULATORY PROTEIN"/>
    <property type="match status" value="1"/>
</dbReference>
<dbReference type="GO" id="GO:0006355">
    <property type="term" value="P:regulation of DNA-templated transcription"/>
    <property type="evidence" value="ECO:0007669"/>
    <property type="project" value="InterPro"/>
</dbReference>
<dbReference type="SMART" id="SM00448">
    <property type="entry name" value="REC"/>
    <property type="match status" value="1"/>
</dbReference>
<evidence type="ECO:0000256" key="6">
    <source>
        <dbReference type="ARBA" id="ARBA00023163"/>
    </source>
</evidence>
<keyword evidence="5" id="KW-0805">Transcription regulation</keyword>
<dbReference type="CDD" id="cd00009">
    <property type="entry name" value="AAA"/>
    <property type="match status" value="1"/>
</dbReference>
<dbReference type="GO" id="GO:0000160">
    <property type="term" value="P:phosphorelay signal transduction system"/>
    <property type="evidence" value="ECO:0007669"/>
    <property type="project" value="UniProtKB-KW"/>
</dbReference>
<dbReference type="EMBL" id="PNIO01000014">
    <property type="protein sequence ID" value="PMP72150.1"/>
    <property type="molecule type" value="Genomic_DNA"/>
</dbReference>
<keyword evidence="6" id="KW-0804">Transcription</keyword>
<comment type="caution">
    <text evidence="11">The sequence shown here is derived from an EMBL/GenBank/DDBJ whole genome shotgun (WGS) entry which is preliminary data.</text>
</comment>
<dbReference type="InterPro" id="IPR025662">
    <property type="entry name" value="Sigma_54_int_dom_ATP-bd_1"/>
</dbReference>
<evidence type="ECO:0000313" key="12">
    <source>
        <dbReference type="Proteomes" id="UP000242288"/>
    </source>
</evidence>
<dbReference type="Gene3D" id="1.10.8.60">
    <property type="match status" value="1"/>
</dbReference>
<feature type="domain" description="Sigma-54 factor interaction" evidence="9">
    <location>
        <begin position="141"/>
        <end position="370"/>
    </location>
</feature>
<feature type="coiled-coil region" evidence="8">
    <location>
        <begin position="112"/>
        <end position="139"/>
    </location>
</feature>
<dbReference type="Gene3D" id="1.10.10.60">
    <property type="entry name" value="Homeodomain-like"/>
    <property type="match status" value="1"/>
</dbReference>